<reference evidence="5" key="1">
    <citation type="submission" date="2016-10" db="EMBL/GenBank/DDBJ databases">
        <authorList>
            <person name="Varghese N."/>
            <person name="Submissions S."/>
        </authorList>
    </citation>
    <scope>NUCLEOTIDE SEQUENCE [LARGE SCALE GENOMIC DNA]</scope>
    <source>
        <strain evidence="5">DSM 44142</strain>
    </source>
</reference>
<proteinExistence type="inferred from homology"/>
<dbReference type="GO" id="GO:0015225">
    <property type="term" value="F:biotin transmembrane transporter activity"/>
    <property type="evidence" value="ECO:0007669"/>
    <property type="project" value="UniProtKB-UniRule"/>
</dbReference>
<evidence type="ECO:0000256" key="1">
    <source>
        <dbReference type="ARBA" id="ARBA00010692"/>
    </source>
</evidence>
<evidence type="ECO:0000313" key="4">
    <source>
        <dbReference type="EMBL" id="SDQ43803.1"/>
    </source>
</evidence>
<evidence type="ECO:0000256" key="2">
    <source>
        <dbReference type="PIRNR" id="PIRNR016661"/>
    </source>
</evidence>
<sequence length="200" mass="20436">MFNAATYRATPRDLALIAVFTALTAVLAAPTVTISGIAPITLQTLGFMLAASLLGYPWGGASVALYVLLIAVGLPIGAGGRGGLAVITGPTGGFLIGGIIGALVTGWLVDKWGRTNPVTVGLANIIGLMVIVYAIGLPWLGWRTGSGLFAKLTLGLQFVPGDLIKVVITSLVVVMVARAYPPIARRGSAAAEKAVSEKRA</sequence>
<dbReference type="PANTHER" id="PTHR34295">
    <property type="entry name" value="BIOTIN TRANSPORTER BIOY"/>
    <property type="match status" value="1"/>
</dbReference>
<name>A0A1H1AVX2_9ACTN</name>
<feature type="transmembrane region" description="Helical" evidence="3">
    <location>
        <begin position="121"/>
        <end position="142"/>
    </location>
</feature>
<dbReference type="Gene3D" id="1.10.1760.20">
    <property type="match status" value="1"/>
</dbReference>
<organism evidence="4 5">
    <name type="scientific">Tsukamurella pulmonis</name>
    <dbReference type="NCBI Taxonomy" id="47312"/>
    <lineage>
        <taxon>Bacteria</taxon>
        <taxon>Bacillati</taxon>
        <taxon>Actinomycetota</taxon>
        <taxon>Actinomycetes</taxon>
        <taxon>Mycobacteriales</taxon>
        <taxon>Tsukamurellaceae</taxon>
        <taxon>Tsukamurella</taxon>
    </lineage>
</organism>
<dbReference type="STRING" id="47312.SAMN04489765_0410"/>
<keyword evidence="3" id="KW-0812">Transmembrane</keyword>
<feature type="transmembrane region" description="Helical" evidence="3">
    <location>
        <begin position="92"/>
        <end position="109"/>
    </location>
</feature>
<evidence type="ECO:0000313" key="5">
    <source>
        <dbReference type="Proteomes" id="UP000183053"/>
    </source>
</evidence>
<gene>
    <name evidence="4" type="ORF">SAMN04489765_0410</name>
</gene>
<dbReference type="RefSeq" id="WP_068565061.1">
    <property type="nucleotide sequence ID" value="NZ_AP025457.1"/>
</dbReference>
<dbReference type="AlphaFoldDB" id="A0A1H1AVX2"/>
<keyword evidence="5" id="KW-1185">Reference proteome</keyword>
<keyword evidence="3" id="KW-1133">Transmembrane helix</keyword>
<dbReference type="PIRSF" id="PIRSF016661">
    <property type="entry name" value="BioY"/>
    <property type="match status" value="1"/>
</dbReference>
<dbReference type="PANTHER" id="PTHR34295:SF1">
    <property type="entry name" value="BIOTIN TRANSPORTER BIOY"/>
    <property type="match status" value="1"/>
</dbReference>
<protein>
    <recommendedName>
        <fullName evidence="2">Biotin transporter</fullName>
    </recommendedName>
</protein>
<dbReference type="EMBL" id="FNLF01000002">
    <property type="protein sequence ID" value="SDQ43803.1"/>
    <property type="molecule type" value="Genomic_DNA"/>
</dbReference>
<keyword evidence="2" id="KW-1003">Cell membrane</keyword>
<dbReference type="Pfam" id="PF02632">
    <property type="entry name" value="BioY"/>
    <property type="match status" value="1"/>
</dbReference>
<comment type="subcellular location">
    <subcellularLocation>
        <location evidence="2">Cell membrane</location>
        <topology evidence="2">Multi-pass membrane protein</topology>
    </subcellularLocation>
</comment>
<keyword evidence="2" id="KW-0813">Transport</keyword>
<feature type="transmembrane region" description="Helical" evidence="3">
    <location>
        <begin position="162"/>
        <end position="180"/>
    </location>
</feature>
<dbReference type="InterPro" id="IPR003784">
    <property type="entry name" value="BioY"/>
</dbReference>
<dbReference type="GO" id="GO:0005886">
    <property type="term" value="C:plasma membrane"/>
    <property type="evidence" value="ECO:0007669"/>
    <property type="project" value="UniProtKB-SubCell"/>
</dbReference>
<keyword evidence="2 3" id="KW-0472">Membrane</keyword>
<accession>A0A1H1AVX2</accession>
<comment type="similarity">
    <text evidence="1 2">Belongs to the BioY family.</text>
</comment>
<dbReference type="Proteomes" id="UP000183053">
    <property type="component" value="Unassembled WGS sequence"/>
</dbReference>
<evidence type="ECO:0000256" key="3">
    <source>
        <dbReference type="SAM" id="Phobius"/>
    </source>
</evidence>
<dbReference type="OrthoDB" id="9803495at2"/>